<feature type="compositionally biased region" description="Polar residues" evidence="8">
    <location>
        <begin position="92"/>
        <end position="103"/>
    </location>
</feature>
<evidence type="ECO:0000313" key="11">
    <source>
        <dbReference type="Proteomes" id="UP000602381"/>
    </source>
</evidence>
<dbReference type="PANTHER" id="PTHR30329">
    <property type="entry name" value="STATOR ELEMENT OF FLAGELLAR MOTOR COMPLEX"/>
    <property type="match status" value="1"/>
</dbReference>
<dbReference type="InterPro" id="IPR036737">
    <property type="entry name" value="OmpA-like_sf"/>
</dbReference>
<evidence type="ECO:0000256" key="8">
    <source>
        <dbReference type="SAM" id="MobiDB-lite"/>
    </source>
</evidence>
<protein>
    <submittedName>
        <fullName evidence="10">Chemotaxis protein MotB</fullName>
    </submittedName>
</protein>
<name>A0ABQ2LHK1_9PROT</name>
<comment type="subcellular location">
    <subcellularLocation>
        <location evidence="1">Cell membrane</location>
        <topology evidence="1">Single-pass membrane protein</topology>
    </subcellularLocation>
</comment>
<evidence type="ECO:0000256" key="3">
    <source>
        <dbReference type="ARBA" id="ARBA00022475"/>
    </source>
</evidence>
<evidence type="ECO:0000256" key="7">
    <source>
        <dbReference type="PROSITE-ProRule" id="PRU00473"/>
    </source>
</evidence>
<dbReference type="CDD" id="cd07185">
    <property type="entry name" value="OmpA_C-like"/>
    <property type="match status" value="1"/>
</dbReference>
<dbReference type="InterPro" id="IPR025713">
    <property type="entry name" value="MotB-like_N_dom"/>
</dbReference>
<evidence type="ECO:0000256" key="1">
    <source>
        <dbReference type="ARBA" id="ARBA00004162"/>
    </source>
</evidence>
<accession>A0ABQ2LHK1</accession>
<proteinExistence type="inferred from homology"/>
<keyword evidence="3" id="KW-1003">Cell membrane</keyword>
<keyword evidence="4" id="KW-0812">Transmembrane</keyword>
<feature type="region of interest" description="Disordered" evidence="8">
    <location>
        <begin position="72"/>
        <end position="117"/>
    </location>
</feature>
<keyword evidence="5" id="KW-1133">Transmembrane helix</keyword>
<dbReference type="Gene3D" id="3.30.1330.60">
    <property type="entry name" value="OmpA-like domain"/>
    <property type="match status" value="1"/>
</dbReference>
<keyword evidence="11" id="KW-1185">Reference proteome</keyword>
<dbReference type="InterPro" id="IPR006665">
    <property type="entry name" value="OmpA-like"/>
</dbReference>
<sequence length="330" mass="36443">MRPEKEKLIIIRRAKLSDDDEGEHDGVWKIAYADFTTAMMAFFLVLWLATITTESQRDGLTDFFNPVSVSRSNSGGDGVLSGRSTDDRGALTSPNASGTQSLPISAPPVEAPIGSEKRAPYLGDDLSVPEGVEAARDVGEETHEALRDFKMITETGLMEDRNFEELETTLLNAISQDQELANLIAALMFERTPEGLRIQISDMEGFAMFETASAEPSERSRRLLSLVATALMRVPNDIIVEGHTDGAKYANQARGNWELSTGRANAARRLLETGGVDSRRIARVEGMADRDPLIKEQPLDPRNRRIAIQVLRSTPLAIDLLPSLTEKYRR</sequence>
<evidence type="ECO:0000256" key="5">
    <source>
        <dbReference type="ARBA" id="ARBA00022989"/>
    </source>
</evidence>
<dbReference type="Proteomes" id="UP000602381">
    <property type="component" value="Unassembled WGS sequence"/>
</dbReference>
<comment type="similarity">
    <text evidence="2">Belongs to the MotB family.</text>
</comment>
<organism evidence="10 11">
    <name type="scientific">Iodidimonas muriae</name>
    <dbReference type="NCBI Taxonomy" id="261467"/>
    <lineage>
        <taxon>Bacteria</taxon>
        <taxon>Pseudomonadati</taxon>
        <taxon>Pseudomonadota</taxon>
        <taxon>Alphaproteobacteria</taxon>
        <taxon>Iodidimonadales</taxon>
        <taxon>Iodidimonadaceae</taxon>
        <taxon>Iodidimonas</taxon>
    </lineage>
</organism>
<evidence type="ECO:0000256" key="4">
    <source>
        <dbReference type="ARBA" id="ARBA00022692"/>
    </source>
</evidence>
<comment type="caution">
    <text evidence="10">The sequence shown here is derived from an EMBL/GenBank/DDBJ whole genome shotgun (WGS) entry which is preliminary data.</text>
</comment>
<dbReference type="SUPFAM" id="SSF103088">
    <property type="entry name" value="OmpA-like"/>
    <property type="match status" value="1"/>
</dbReference>
<keyword evidence="6 7" id="KW-0472">Membrane</keyword>
<evidence type="ECO:0000256" key="6">
    <source>
        <dbReference type="ARBA" id="ARBA00023136"/>
    </source>
</evidence>
<dbReference type="PROSITE" id="PS51123">
    <property type="entry name" value="OMPA_2"/>
    <property type="match status" value="1"/>
</dbReference>
<evidence type="ECO:0000313" key="10">
    <source>
        <dbReference type="EMBL" id="GGO15537.1"/>
    </source>
</evidence>
<evidence type="ECO:0000259" key="9">
    <source>
        <dbReference type="PROSITE" id="PS51123"/>
    </source>
</evidence>
<dbReference type="InterPro" id="IPR050330">
    <property type="entry name" value="Bact_OuterMem_StrucFunc"/>
</dbReference>
<reference evidence="11" key="1">
    <citation type="journal article" date="2019" name="Int. J. Syst. Evol. Microbiol.">
        <title>The Global Catalogue of Microorganisms (GCM) 10K type strain sequencing project: providing services to taxonomists for standard genome sequencing and annotation.</title>
        <authorList>
            <consortium name="The Broad Institute Genomics Platform"/>
            <consortium name="The Broad Institute Genome Sequencing Center for Infectious Disease"/>
            <person name="Wu L."/>
            <person name="Ma J."/>
        </authorList>
    </citation>
    <scope>NUCLEOTIDE SEQUENCE [LARGE SCALE GENOMIC DNA]</scope>
    <source>
        <strain evidence="11">JCM 17843</strain>
    </source>
</reference>
<dbReference type="RefSeq" id="WP_150006273.1">
    <property type="nucleotide sequence ID" value="NZ_BMOV01000009.1"/>
</dbReference>
<dbReference type="PANTHER" id="PTHR30329:SF21">
    <property type="entry name" value="LIPOPROTEIN YIAD-RELATED"/>
    <property type="match status" value="1"/>
</dbReference>
<dbReference type="Pfam" id="PF00691">
    <property type="entry name" value="OmpA"/>
    <property type="match status" value="1"/>
</dbReference>
<gene>
    <name evidence="10" type="ORF">GCM10007972_23730</name>
</gene>
<dbReference type="Pfam" id="PF13677">
    <property type="entry name" value="MotB_plug"/>
    <property type="match status" value="1"/>
</dbReference>
<dbReference type="EMBL" id="BMOV01000009">
    <property type="protein sequence ID" value="GGO15537.1"/>
    <property type="molecule type" value="Genomic_DNA"/>
</dbReference>
<feature type="domain" description="OmpA-like" evidence="9">
    <location>
        <begin position="196"/>
        <end position="314"/>
    </location>
</feature>
<evidence type="ECO:0000256" key="2">
    <source>
        <dbReference type="ARBA" id="ARBA00008914"/>
    </source>
</evidence>